<proteinExistence type="predicted"/>
<reference evidence="1" key="1">
    <citation type="submission" date="2022-12" db="EMBL/GenBank/DDBJ databases">
        <title>Genome Sequence of Lasiodiplodia mahajangana.</title>
        <authorList>
            <person name="Buettner E."/>
        </authorList>
    </citation>
    <scope>NUCLEOTIDE SEQUENCE</scope>
    <source>
        <strain evidence="1">VT137</strain>
    </source>
</reference>
<organism evidence="1 2">
    <name type="scientific">Lasiodiplodia mahajangana</name>
    <dbReference type="NCBI Taxonomy" id="1108764"/>
    <lineage>
        <taxon>Eukaryota</taxon>
        <taxon>Fungi</taxon>
        <taxon>Dikarya</taxon>
        <taxon>Ascomycota</taxon>
        <taxon>Pezizomycotina</taxon>
        <taxon>Dothideomycetes</taxon>
        <taxon>Dothideomycetes incertae sedis</taxon>
        <taxon>Botryosphaeriales</taxon>
        <taxon>Botryosphaeriaceae</taxon>
        <taxon>Lasiodiplodia</taxon>
    </lineage>
</organism>
<keyword evidence="2" id="KW-1185">Reference proteome</keyword>
<evidence type="ECO:0000313" key="1">
    <source>
        <dbReference type="EMBL" id="KAJ8128935.1"/>
    </source>
</evidence>
<dbReference type="Proteomes" id="UP001153332">
    <property type="component" value="Unassembled WGS sequence"/>
</dbReference>
<comment type="caution">
    <text evidence="1">The sequence shown here is derived from an EMBL/GenBank/DDBJ whole genome shotgun (WGS) entry which is preliminary data.</text>
</comment>
<gene>
    <name evidence="1" type="ORF">O1611_g4697</name>
</gene>
<dbReference type="EMBL" id="JAPUUL010000913">
    <property type="protein sequence ID" value="KAJ8128935.1"/>
    <property type="molecule type" value="Genomic_DNA"/>
</dbReference>
<name>A0ACC2JND2_9PEZI</name>
<accession>A0ACC2JND2</accession>
<protein>
    <submittedName>
        <fullName evidence="1">Uncharacterized protein</fullName>
    </submittedName>
</protein>
<evidence type="ECO:0000313" key="2">
    <source>
        <dbReference type="Proteomes" id="UP001153332"/>
    </source>
</evidence>
<sequence length="72" mass="7654">MDPVRRAGTGFGVEAAMWLQVTHSTKRSIVLSTSGLGGRNKHSVGARAAGTIYHLDDGRWQQRSSNAAASQS</sequence>